<evidence type="ECO:0000256" key="1">
    <source>
        <dbReference type="ARBA" id="ARBA00006512"/>
    </source>
</evidence>
<evidence type="ECO:0000313" key="7">
    <source>
        <dbReference type="Proteomes" id="UP000242175"/>
    </source>
</evidence>
<dbReference type="InterPro" id="IPR027417">
    <property type="entry name" value="P-loop_NTPase"/>
</dbReference>
<feature type="domain" description="CagE TrbE VirB component of type IV transporter system central" evidence="4">
    <location>
        <begin position="311"/>
        <end position="391"/>
    </location>
</feature>
<dbReference type="SUPFAM" id="SSF52540">
    <property type="entry name" value="P-loop containing nucleoside triphosphate hydrolases"/>
    <property type="match status" value="1"/>
</dbReference>
<dbReference type="Proteomes" id="UP000242175">
    <property type="component" value="Chromosome small"/>
</dbReference>
<evidence type="ECO:0000259" key="5">
    <source>
        <dbReference type="Pfam" id="PF19044"/>
    </source>
</evidence>
<dbReference type="NCBIfam" id="NF010447">
    <property type="entry name" value="PRK13873.1"/>
    <property type="match status" value="1"/>
</dbReference>
<dbReference type="InterPro" id="IPR051162">
    <property type="entry name" value="T4SS_component"/>
</dbReference>
<dbReference type="InterPro" id="IPR018145">
    <property type="entry name" value="CagE_TrbE_VirB_cntrl_dom"/>
</dbReference>
<accession>A0A220VHN5</accession>
<dbReference type="RefSeq" id="WP_089074737.1">
    <property type="nucleotide sequence ID" value="NZ_CBCSAM010000003.1"/>
</dbReference>
<dbReference type="Pfam" id="PF19044">
    <property type="entry name" value="P-loop_TraG"/>
    <property type="match status" value="1"/>
</dbReference>
<comment type="similarity">
    <text evidence="1">Belongs to the TrbE/VirB4 family.</text>
</comment>
<reference evidence="6 7" key="1">
    <citation type="journal article" date="2016" name="Int. J. Syst. Evol. Microbiol.">
        <title>Paraphotobacterium marinum gen. nov., sp. nov., a member of the family Vibrionaceae, isolated from surface seawater.</title>
        <authorList>
            <person name="Huang Z."/>
            <person name="Dong C."/>
            <person name="Shao Z."/>
        </authorList>
    </citation>
    <scope>NUCLEOTIDE SEQUENCE [LARGE SCALE GENOMIC DNA]</scope>
    <source>
        <strain evidence="6 7">NSCS20N07D</strain>
    </source>
</reference>
<evidence type="ECO:0000256" key="3">
    <source>
        <dbReference type="ARBA" id="ARBA00022840"/>
    </source>
</evidence>
<sequence length="807" mass="91642">MFNLTEFRKKADRMTDLLPWAALVHPGVMLNKDGSLMQVMQYRGPDIESSTPSQLVSATARLNNALKRLNAGWALFIEARREQAVAYPKEQHFPDPVSLLVDSERSALFQSEQEHFESHYYITFVYLPPKDIVSNQSKFFISETGNRKQQNSYKNELDYFLTTTRKILDILQDFMFESNVLDDESLLTYLHSCVSLKKQKLLVPETPMYLDAFIADTPLTGGLSPMLGDVYLKTISIMGFPGTSTPAILDQLNHLPIEYRWVSRYLPLDKLDAEKMLKTYRRQWFSKRKGMLSMLTEVFSKSESPLQDSAAMRNAQDADIAMEELADDHVSFGYSTFTVTVWDKDQNHAIEKAREIERVINGLGFTTICESMNAVEAWLSSIPGNTVANVRMPLIHSLNLSHLIPFSALWAGPEKNKHLNAPPLLYARTSGNTPFRLSNHINDVGHQMIIGPTGAGKSVLLSTMALQFLRYKDAQVFVFDKGGSFLSSTFAVDGHYYNVGSPDPSGLVFQPLAHINEESERIWANDWILGIISNENIEITPEIKEVVWNALNNLANFEAHQRTMTGLKALIQNQQVRLALDSYVIGGAYGHILDSDTEVFYKKNWQCFEMEELMDMPDVIPPVLSYLFHVLEKRFDGRPTMMILDEAWLFLDNPIFANKIRGWLKTLRKFNVSVIFATQSVEDTIDSDIASALIESCPSRIFLPNDRALEPNVKKHYIDLGLNETQVNILANAIPKRQYYFESPEGNALFDLALGPITLAIVASSKSEDKKKIKELHLESDHNAYLKNFFNYKNLNWVSSLMETSDD</sequence>
<dbReference type="PANTHER" id="PTHR30121">
    <property type="entry name" value="UNCHARACTERIZED PROTEIN YJGR-RELATED"/>
    <property type="match status" value="1"/>
</dbReference>
<evidence type="ECO:0000313" key="6">
    <source>
        <dbReference type="EMBL" id="ASK79829.1"/>
    </source>
</evidence>
<organism evidence="6 7">
    <name type="scientific">Paraphotobacterium marinum</name>
    <dbReference type="NCBI Taxonomy" id="1755811"/>
    <lineage>
        <taxon>Bacteria</taxon>
        <taxon>Pseudomonadati</taxon>
        <taxon>Pseudomonadota</taxon>
        <taxon>Gammaproteobacteria</taxon>
        <taxon>Vibrionales</taxon>
        <taxon>Vibrionaceae</taxon>
        <taxon>Paraphotobacterium</taxon>
    </lineage>
</organism>
<gene>
    <name evidence="6" type="ORF">CF386_12380</name>
</gene>
<dbReference type="EMBL" id="CP022356">
    <property type="protein sequence ID" value="ASK79829.1"/>
    <property type="molecule type" value="Genomic_DNA"/>
</dbReference>
<dbReference type="Gene3D" id="3.40.50.300">
    <property type="entry name" value="P-loop containing nucleotide triphosphate hydrolases"/>
    <property type="match status" value="1"/>
</dbReference>
<dbReference type="InterPro" id="IPR043964">
    <property type="entry name" value="P-loop_TraG"/>
</dbReference>
<name>A0A220VHN5_9GAMM</name>
<protein>
    <submittedName>
        <fullName evidence="6">Conjugal transfer protein TrbE</fullName>
    </submittedName>
</protein>
<feature type="domain" description="TraG P-loop" evidence="5">
    <location>
        <begin position="576"/>
        <end position="706"/>
    </location>
</feature>
<dbReference type="KEGG" id="pmai:CF386_12380"/>
<keyword evidence="2" id="KW-0547">Nucleotide-binding</keyword>
<feature type="domain" description="CagE TrbE VirB component of type IV transporter system central" evidence="4">
    <location>
        <begin position="179"/>
        <end position="298"/>
    </location>
</feature>
<dbReference type="GO" id="GO:0005524">
    <property type="term" value="F:ATP binding"/>
    <property type="evidence" value="ECO:0007669"/>
    <property type="project" value="UniProtKB-KW"/>
</dbReference>
<dbReference type="CDD" id="cd01127">
    <property type="entry name" value="TrwB_TraG_TraD_VirD4"/>
    <property type="match status" value="1"/>
</dbReference>
<dbReference type="PANTHER" id="PTHR30121:SF12">
    <property type="entry name" value="TYPE IV SECRETION SYSTEM PROTEIN CAGE"/>
    <property type="match status" value="1"/>
</dbReference>
<keyword evidence="7" id="KW-1185">Reference proteome</keyword>
<dbReference type="AlphaFoldDB" id="A0A220VHN5"/>
<keyword evidence="3" id="KW-0067">ATP-binding</keyword>
<dbReference type="Pfam" id="PF03135">
    <property type="entry name" value="CagE_TrbE_VirB"/>
    <property type="match status" value="2"/>
</dbReference>
<dbReference type="OrthoDB" id="5555485at2"/>
<evidence type="ECO:0000256" key="2">
    <source>
        <dbReference type="ARBA" id="ARBA00022741"/>
    </source>
</evidence>
<evidence type="ECO:0000259" key="4">
    <source>
        <dbReference type="Pfam" id="PF03135"/>
    </source>
</evidence>
<proteinExistence type="inferred from homology"/>